<evidence type="ECO:0000256" key="3">
    <source>
        <dbReference type="SAM" id="MobiDB-lite"/>
    </source>
</evidence>
<feature type="repeat" description="RPEL" evidence="2">
    <location>
        <begin position="58"/>
        <end position="83"/>
    </location>
</feature>
<protein>
    <recommendedName>
        <fullName evidence="6">Rpel repeat protein</fullName>
    </recommendedName>
</protein>
<keyword evidence="5" id="KW-1185">Reference proteome</keyword>
<comment type="caution">
    <text evidence="4">The sequence shown here is derived from an EMBL/GenBank/DDBJ whole genome shotgun (WGS) entry which is preliminary data.</text>
</comment>
<dbReference type="SMART" id="SM00707">
    <property type="entry name" value="RPEL"/>
    <property type="match status" value="2"/>
</dbReference>
<sequence>MKDPKVAPALQQHMDELSKAKIQDSLRHKIDSRPTRDELVEQKILEPTMGPAFEKMQNSLEHKINERPNPEKLVEQGILTDVPNKE</sequence>
<keyword evidence="1" id="KW-0677">Repeat</keyword>
<dbReference type="AlphaFoldDB" id="A0AAD5PEW5"/>
<evidence type="ECO:0000313" key="4">
    <source>
        <dbReference type="EMBL" id="KAI9265120.1"/>
    </source>
</evidence>
<evidence type="ECO:0000313" key="5">
    <source>
        <dbReference type="Proteomes" id="UP001209540"/>
    </source>
</evidence>
<organism evidence="4 5">
    <name type="scientific">Phascolomyces articulosus</name>
    <dbReference type="NCBI Taxonomy" id="60185"/>
    <lineage>
        <taxon>Eukaryota</taxon>
        <taxon>Fungi</taxon>
        <taxon>Fungi incertae sedis</taxon>
        <taxon>Mucoromycota</taxon>
        <taxon>Mucoromycotina</taxon>
        <taxon>Mucoromycetes</taxon>
        <taxon>Mucorales</taxon>
        <taxon>Lichtheimiaceae</taxon>
        <taxon>Phascolomyces</taxon>
    </lineage>
</organism>
<dbReference type="Gene3D" id="6.10.140.2040">
    <property type="match status" value="1"/>
</dbReference>
<dbReference type="Gene3D" id="6.10.150.10">
    <property type="match status" value="1"/>
</dbReference>
<accession>A0AAD5PEW5</accession>
<reference evidence="4" key="1">
    <citation type="journal article" date="2022" name="IScience">
        <title>Evolution of zygomycete secretomes and the origins of terrestrial fungal ecologies.</title>
        <authorList>
            <person name="Chang Y."/>
            <person name="Wang Y."/>
            <person name="Mondo S."/>
            <person name="Ahrendt S."/>
            <person name="Andreopoulos W."/>
            <person name="Barry K."/>
            <person name="Beard J."/>
            <person name="Benny G.L."/>
            <person name="Blankenship S."/>
            <person name="Bonito G."/>
            <person name="Cuomo C."/>
            <person name="Desiro A."/>
            <person name="Gervers K.A."/>
            <person name="Hundley H."/>
            <person name="Kuo A."/>
            <person name="LaButti K."/>
            <person name="Lang B.F."/>
            <person name="Lipzen A."/>
            <person name="O'Donnell K."/>
            <person name="Pangilinan J."/>
            <person name="Reynolds N."/>
            <person name="Sandor L."/>
            <person name="Smith M.E."/>
            <person name="Tsang A."/>
            <person name="Grigoriev I.V."/>
            <person name="Stajich J.E."/>
            <person name="Spatafora J.W."/>
        </authorList>
    </citation>
    <scope>NUCLEOTIDE SEQUENCE</scope>
    <source>
        <strain evidence="4">RSA 2281</strain>
    </source>
</reference>
<dbReference type="PROSITE" id="PS51073">
    <property type="entry name" value="RPEL"/>
    <property type="match status" value="2"/>
</dbReference>
<dbReference type="InterPro" id="IPR004018">
    <property type="entry name" value="RPEL_repeat"/>
</dbReference>
<name>A0AAD5PEW5_9FUNG</name>
<feature type="compositionally biased region" description="Basic and acidic residues" evidence="3">
    <location>
        <begin position="64"/>
        <end position="74"/>
    </location>
</feature>
<dbReference type="EMBL" id="JAIXMP010000011">
    <property type="protein sequence ID" value="KAI9265120.1"/>
    <property type="molecule type" value="Genomic_DNA"/>
</dbReference>
<feature type="repeat" description="RPEL" evidence="2">
    <location>
        <begin position="24"/>
        <end position="49"/>
    </location>
</feature>
<reference evidence="4" key="2">
    <citation type="submission" date="2023-02" db="EMBL/GenBank/DDBJ databases">
        <authorList>
            <consortium name="DOE Joint Genome Institute"/>
            <person name="Mondo S.J."/>
            <person name="Chang Y."/>
            <person name="Wang Y."/>
            <person name="Ahrendt S."/>
            <person name="Andreopoulos W."/>
            <person name="Barry K."/>
            <person name="Beard J."/>
            <person name="Benny G.L."/>
            <person name="Blankenship S."/>
            <person name="Bonito G."/>
            <person name="Cuomo C."/>
            <person name="Desiro A."/>
            <person name="Gervers K.A."/>
            <person name="Hundley H."/>
            <person name="Kuo A."/>
            <person name="LaButti K."/>
            <person name="Lang B.F."/>
            <person name="Lipzen A."/>
            <person name="O'Donnell K."/>
            <person name="Pangilinan J."/>
            <person name="Reynolds N."/>
            <person name="Sandor L."/>
            <person name="Smith M.W."/>
            <person name="Tsang A."/>
            <person name="Grigoriev I.V."/>
            <person name="Stajich J.E."/>
            <person name="Spatafora J.W."/>
        </authorList>
    </citation>
    <scope>NUCLEOTIDE SEQUENCE</scope>
    <source>
        <strain evidence="4">RSA 2281</strain>
    </source>
</reference>
<feature type="region of interest" description="Disordered" evidence="3">
    <location>
        <begin position="64"/>
        <end position="86"/>
    </location>
</feature>
<gene>
    <name evidence="4" type="ORF">BDA99DRAFT_507771</name>
</gene>
<dbReference type="Proteomes" id="UP001209540">
    <property type="component" value="Unassembled WGS sequence"/>
</dbReference>
<dbReference type="Pfam" id="PF02755">
    <property type="entry name" value="RPEL"/>
    <property type="match status" value="2"/>
</dbReference>
<evidence type="ECO:0000256" key="2">
    <source>
        <dbReference type="PROSITE-ProRule" id="PRU00401"/>
    </source>
</evidence>
<evidence type="ECO:0000256" key="1">
    <source>
        <dbReference type="ARBA" id="ARBA00022737"/>
    </source>
</evidence>
<evidence type="ECO:0008006" key="6">
    <source>
        <dbReference type="Google" id="ProtNLM"/>
    </source>
</evidence>
<proteinExistence type="predicted"/>